<evidence type="ECO:0000256" key="1">
    <source>
        <dbReference type="SAM" id="MobiDB-lite"/>
    </source>
</evidence>
<protein>
    <submittedName>
        <fullName evidence="3">Mobile element protein</fullName>
    </submittedName>
</protein>
<name>A0A3B0Z6A5_9ZZZZ</name>
<feature type="domain" description="Transposase TnpC homeodomain" evidence="2">
    <location>
        <begin position="10"/>
        <end position="49"/>
    </location>
</feature>
<dbReference type="InterPro" id="IPR024463">
    <property type="entry name" value="Transposase_TnpC_homeodom"/>
</dbReference>
<dbReference type="EMBL" id="UOFP01000241">
    <property type="protein sequence ID" value="VAW88888.1"/>
    <property type="molecule type" value="Genomic_DNA"/>
</dbReference>
<sequence>MFNEVELTVVAEEMLTDSVPKNADIRPAGSPQTKPGRKPLPADLPRVRIEHDVPETEKQCPCGCTLTLIGEDTQKMGGVDQPLTENGIENTHTIICGNVTLERLRHKEKPLLFPHIFRVFVCCKNVGCVFPTKDMPPQSGI</sequence>
<proteinExistence type="predicted"/>
<gene>
    <name evidence="3" type="ORF">MNBD_GAMMA18-98</name>
</gene>
<evidence type="ECO:0000313" key="3">
    <source>
        <dbReference type="EMBL" id="VAW88888.1"/>
    </source>
</evidence>
<organism evidence="3">
    <name type="scientific">hydrothermal vent metagenome</name>
    <dbReference type="NCBI Taxonomy" id="652676"/>
    <lineage>
        <taxon>unclassified sequences</taxon>
        <taxon>metagenomes</taxon>
        <taxon>ecological metagenomes</taxon>
    </lineage>
</organism>
<reference evidence="3" key="1">
    <citation type="submission" date="2018-06" db="EMBL/GenBank/DDBJ databases">
        <authorList>
            <person name="Zhirakovskaya E."/>
        </authorList>
    </citation>
    <scope>NUCLEOTIDE SEQUENCE</scope>
</reference>
<evidence type="ECO:0000259" key="2">
    <source>
        <dbReference type="Pfam" id="PF13007"/>
    </source>
</evidence>
<dbReference type="Pfam" id="PF13007">
    <property type="entry name" value="LZ_Tnp_IS66"/>
    <property type="match status" value="1"/>
</dbReference>
<feature type="region of interest" description="Disordered" evidence="1">
    <location>
        <begin position="20"/>
        <end position="43"/>
    </location>
</feature>
<accession>A0A3B0Z6A5</accession>
<dbReference type="AlphaFoldDB" id="A0A3B0Z6A5"/>